<sequence length="145" mass="15630">MHRLSKSVTARTRRHRSAGQSRRGVAAVEFAVCLPVLVLLVFGSIEASSFIFLKQSLNVAAYEAIRESARVSSDNVQGTDRAINILQARNVNDFTIGYPNGDSAAANRGDEIVVEVSAPTATNSPLAGQFVTNRILTARVVMVKE</sequence>
<accession>A0A5C6ESE8</accession>
<dbReference type="InterPro" id="IPR012495">
    <property type="entry name" value="TadE-like_dom"/>
</dbReference>
<gene>
    <name evidence="2" type="ORF">Poly59_35240</name>
</gene>
<dbReference type="AlphaFoldDB" id="A0A5C6ESE8"/>
<evidence type="ECO:0000259" key="1">
    <source>
        <dbReference type="Pfam" id="PF07811"/>
    </source>
</evidence>
<proteinExistence type="predicted"/>
<feature type="domain" description="TadE-like" evidence="1">
    <location>
        <begin position="24"/>
        <end position="66"/>
    </location>
</feature>
<protein>
    <submittedName>
        <fullName evidence="2">TadE-like protein</fullName>
    </submittedName>
</protein>
<name>A0A5C6ESE8_9BACT</name>
<dbReference type="EMBL" id="SJPX01000003">
    <property type="protein sequence ID" value="TWU51928.1"/>
    <property type="molecule type" value="Genomic_DNA"/>
</dbReference>
<dbReference type="Proteomes" id="UP000317977">
    <property type="component" value="Unassembled WGS sequence"/>
</dbReference>
<dbReference type="OrthoDB" id="276644at2"/>
<organism evidence="2 3">
    <name type="scientific">Rubripirellula reticaptiva</name>
    <dbReference type="NCBI Taxonomy" id="2528013"/>
    <lineage>
        <taxon>Bacteria</taxon>
        <taxon>Pseudomonadati</taxon>
        <taxon>Planctomycetota</taxon>
        <taxon>Planctomycetia</taxon>
        <taxon>Pirellulales</taxon>
        <taxon>Pirellulaceae</taxon>
        <taxon>Rubripirellula</taxon>
    </lineage>
</organism>
<evidence type="ECO:0000313" key="3">
    <source>
        <dbReference type="Proteomes" id="UP000317977"/>
    </source>
</evidence>
<evidence type="ECO:0000313" key="2">
    <source>
        <dbReference type="EMBL" id="TWU51928.1"/>
    </source>
</evidence>
<reference evidence="2 3" key="1">
    <citation type="submission" date="2019-02" db="EMBL/GenBank/DDBJ databases">
        <title>Deep-cultivation of Planctomycetes and their phenomic and genomic characterization uncovers novel biology.</title>
        <authorList>
            <person name="Wiegand S."/>
            <person name="Jogler M."/>
            <person name="Boedeker C."/>
            <person name="Pinto D."/>
            <person name="Vollmers J."/>
            <person name="Rivas-Marin E."/>
            <person name="Kohn T."/>
            <person name="Peeters S.H."/>
            <person name="Heuer A."/>
            <person name="Rast P."/>
            <person name="Oberbeckmann S."/>
            <person name="Bunk B."/>
            <person name="Jeske O."/>
            <person name="Meyerdierks A."/>
            <person name="Storesund J.E."/>
            <person name="Kallscheuer N."/>
            <person name="Luecker S."/>
            <person name="Lage O.M."/>
            <person name="Pohl T."/>
            <person name="Merkel B.J."/>
            <person name="Hornburger P."/>
            <person name="Mueller R.-W."/>
            <person name="Bruemmer F."/>
            <person name="Labrenz M."/>
            <person name="Spormann A.M."/>
            <person name="Op Den Camp H."/>
            <person name="Overmann J."/>
            <person name="Amann R."/>
            <person name="Jetten M.S.M."/>
            <person name="Mascher T."/>
            <person name="Medema M.H."/>
            <person name="Devos D.P."/>
            <person name="Kaster A.-K."/>
            <person name="Ovreas L."/>
            <person name="Rohde M."/>
            <person name="Galperin M.Y."/>
            <person name="Jogler C."/>
        </authorList>
    </citation>
    <scope>NUCLEOTIDE SEQUENCE [LARGE SCALE GENOMIC DNA]</scope>
    <source>
        <strain evidence="2 3">Poly59</strain>
    </source>
</reference>
<keyword evidence="3" id="KW-1185">Reference proteome</keyword>
<dbReference type="RefSeq" id="WP_146535175.1">
    <property type="nucleotide sequence ID" value="NZ_SJPX01000003.1"/>
</dbReference>
<dbReference type="Pfam" id="PF07811">
    <property type="entry name" value="TadE"/>
    <property type="match status" value="1"/>
</dbReference>
<comment type="caution">
    <text evidence="2">The sequence shown here is derived from an EMBL/GenBank/DDBJ whole genome shotgun (WGS) entry which is preliminary data.</text>
</comment>